<organism evidence="1 2">
    <name type="scientific">Catenaria anguillulae PL171</name>
    <dbReference type="NCBI Taxonomy" id="765915"/>
    <lineage>
        <taxon>Eukaryota</taxon>
        <taxon>Fungi</taxon>
        <taxon>Fungi incertae sedis</taxon>
        <taxon>Blastocladiomycota</taxon>
        <taxon>Blastocladiomycetes</taxon>
        <taxon>Blastocladiales</taxon>
        <taxon>Catenariaceae</taxon>
        <taxon>Catenaria</taxon>
    </lineage>
</organism>
<sequence length="71" mass="7423">MRGWVVHVVAAVAALEEGHGGQGRVLTEAGRSRVWGVLCLCWMERELAMTGAGTVGGRWTVGDAIGAESLS</sequence>
<reference evidence="1 2" key="1">
    <citation type="submission" date="2016-07" db="EMBL/GenBank/DDBJ databases">
        <title>Pervasive Adenine N6-methylation of Active Genes in Fungi.</title>
        <authorList>
            <consortium name="DOE Joint Genome Institute"/>
            <person name="Mondo S.J."/>
            <person name="Dannebaum R.O."/>
            <person name="Kuo R.C."/>
            <person name="Labutti K."/>
            <person name="Haridas S."/>
            <person name="Kuo A."/>
            <person name="Salamov A."/>
            <person name="Ahrendt S.R."/>
            <person name="Lipzen A."/>
            <person name="Sullivan W."/>
            <person name="Andreopoulos W.B."/>
            <person name="Clum A."/>
            <person name="Lindquist E."/>
            <person name="Daum C."/>
            <person name="Ramamoorthy G.K."/>
            <person name="Gryganskyi A."/>
            <person name="Culley D."/>
            <person name="Magnuson J.K."/>
            <person name="James T.Y."/>
            <person name="O'Malley M.A."/>
            <person name="Stajich J.E."/>
            <person name="Spatafora J.W."/>
            <person name="Visel A."/>
            <person name="Grigoriev I.V."/>
        </authorList>
    </citation>
    <scope>NUCLEOTIDE SEQUENCE [LARGE SCALE GENOMIC DNA]</scope>
    <source>
        <strain evidence="1 2">PL171</strain>
    </source>
</reference>
<gene>
    <name evidence="1" type="ORF">BCR44DRAFT_1437880</name>
</gene>
<proteinExistence type="predicted"/>
<name>A0A1Y2HIX1_9FUNG</name>
<evidence type="ECO:0000313" key="2">
    <source>
        <dbReference type="Proteomes" id="UP000193411"/>
    </source>
</evidence>
<evidence type="ECO:0000313" key="1">
    <source>
        <dbReference type="EMBL" id="ORZ33653.1"/>
    </source>
</evidence>
<accession>A0A1Y2HIX1</accession>
<dbReference type="AlphaFoldDB" id="A0A1Y2HIX1"/>
<comment type="caution">
    <text evidence="1">The sequence shown here is derived from an EMBL/GenBank/DDBJ whole genome shotgun (WGS) entry which is preliminary data.</text>
</comment>
<dbReference type="Proteomes" id="UP000193411">
    <property type="component" value="Unassembled WGS sequence"/>
</dbReference>
<dbReference type="EMBL" id="MCFL01000034">
    <property type="protein sequence ID" value="ORZ33653.1"/>
    <property type="molecule type" value="Genomic_DNA"/>
</dbReference>
<protein>
    <submittedName>
        <fullName evidence="1">Uncharacterized protein</fullName>
    </submittedName>
</protein>
<keyword evidence="2" id="KW-1185">Reference proteome</keyword>